<gene>
    <name evidence="1" type="ordered locus">AMEC673_06740</name>
</gene>
<evidence type="ECO:0000313" key="2">
    <source>
        <dbReference type="Proteomes" id="UP000006296"/>
    </source>
</evidence>
<proteinExistence type="predicted"/>
<evidence type="ECO:0000313" key="1">
    <source>
        <dbReference type="EMBL" id="AFT74043.1"/>
    </source>
</evidence>
<reference evidence="2" key="1">
    <citation type="journal article" date="2012" name="Sci. Rep.">
        <title>Genomes of surface isolates of Alteromonas macleodii: the life of a widespread marine opportunistic copiotroph.</title>
        <authorList>
            <person name="Lopez-Perez M."/>
            <person name="Gonzaga A."/>
            <person name="Martin-Cuadrado A.B."/>
            <person name="Onyshchenko O."/>
            <person name="Ghavidel A."/>
            <person name="Ghai R."/>
            <person name="Rodriguez-Valera F."/>
        </authorList>
    </citation>
    <scope>NUCLEOTIDE SEQUENCE [LARGE SCALE GENOMIC DNA]</scope>
    <source>
        <strain evidence="2">English Channel 673</strain>
    </source>
</reference>
<accession>A0AB32ZXJ1</accession>
<protein>
    <submittedName>
        <fullName evidence="1">Uncharacterized protein</fullName>
    </submittedName>
</protein>
<organism evidence="1 2">
    <name type="scientific">Alteromonas macleodii (strain English Channel 673)</name>
    <dbReference type="NCBI Taxonomy" id="1004788"/>
    <lineage>
        <taxon>Bacteria</taxon>
        <taxon>Pseudomonadati</taxon>
        <taxon>Pseudomonadota</taxon>
        <taxon>Gammaproteobacteria</taxon>
        <taxon>Alteromonadales</taxon>
        <taxon>Alteromonadaceae</taxon>
        <taxon>Alteromonas/Salinimonas group</taxon>
        <taxon>Alteromonas</taxon>
    </lineage>
</organism>
<dbReference type="Proteomes" id="UP000006296">
    <property type="component" value="Chromosome"/>
</dbReference>
<sequence length="83" mass="9811">MVVLTVRDVSLLSKQRINEKVIKPIHLQVVPELSIGLFVKAVDFYTKNRMYFGIGKRKSELTGQRHHLILYLKYERSRNRANR</sequence>
<dbReference type="AlphaFoldDB" id="A0AB32ZXJ1"/>
<dbReference type="EMBL" id="CP003844">
    <property type="protein sequence ID" value="AFT74043.1"/>
    <property type="molecule type" value="Genomic_DNA"/>
</dbReference>
<name>A0AB32ZXJ1_ALTME</name>
<dbReference type="KEGG" id="amg:AMEC673_06740"/>